<dbReference type="CDD" id="cd00093">
    <property type="entry name" value="HTH_XRE"/>
    <property type="match status" value="1"/>
</dbReference>
<dbReference type="PROSITE" id="PS50943">
    <property type="entry name" value="HTH_CROC1"/>
    <property type="match status" value="1"/>
</dbReference>
<keyword evidence="4" id="KW-1185">Reference proteome</keyword>
<evidence type="ECO:0000259" key="2">
    <source>
        <dbReference type="PROSITE" id="PS50943"/>
    </source>
</evidence>
<proteinExistence type="predicted"/>
<dbReference type="KEGG" id="acp:A2cp1_0674"/>
<evidence type="ECO:0000313" key="3">
    <source>
        <dbReference type="EMBL" id="ACL64031.1"/>
    </source>
</evidence>
<accession>B8JD03</accession>
<evidence type="ECO:0000313" key="4">
    <source>
        <dbReference type="Proteomes" id="UP000007089"/>
    </source>
</evidence>
<sequence>MADRSPSARTPLAKPSRRAPNNVQRLREEQLLTKAELARKAGVSPLTVTRIEHGLECRVDTKRKIILALGLTPSDRRKVFGPSTGGRLA</sequence>
<reference evidence="3" key="1">
    <citation type="submission" date="2009-01" db="EMBL/GenBank/DDBJ databases">
        <title>Complete sequence of Anaeromyxobacter dehalogenans 2CP-1.</title>
        <authorList>
            <consortium name="US DOE Joint Genome Institute"/>
            <person name="Lucas S."/>
            <person name="Copeland A."/>
            <person name="Lapidus A."/>
            <person name="Glavina del Rio T."/>
            <person name="Dalin E."/>
            <person name="Tice H."/>
            <person name="Bruce D."/>
            <person name="Goodwin L."/>
            <person name="Pitluck S."/>
            <person name="Saunders E."/>
            <person name="Brettin T."/>
            <person name="Detter J.C."/>
            <person name="Han C."/>
            <person name="Larimer F."/>
            <person name="Land M."/>
            <person name="Hauser L."/>
            <person name="Kyrpides N."/>
            <person name="Ovchinnikova G."/>
            <person name="Beliaev A.S."/>
            <person name="Richardson P."/>
        </authorList>
    </citation>
    <scope>NUCLEOTIDE SEQUENCE</scope>
    <source>
        <strain evidence="3">2CP-1</strain>
    </source>
</reference>
<protein>
    <submittedName>
        <fullName evidence="3">Transcriptional regulator, XRE family</fullName>
    </submittedName>
</protein>
<dbReference type="HOGENOM" id="CLU_066192_48_0_7"/>
<dbReference type="EMBL" id="CP001359">
    <property type="protein sequence ID" value="ACL64031.1"/>
    <property type="molecule type" value="Genomic_DNA"/>
</dbReference>
<dbReference type="AlphaFoldDB" id="B8JD03"/>
<feature type="region of interest" description="Disordered" evidence="1">
    <location>
        <begin position="1"/>
        <end position="24"/>
    </location>
</feature>
<dbReference type="SMART" id="SM00530">
    <property type="entry name" value="HTH_XRE"/>
    <property type="match status" value="1"/>
</dbReference>
<feature type="domain" description="HTH cro/C1-type" evidence="2">
    <location>
        <begin position="23"/>
        <end position="76"/>
    </location>
</feature>
<dbReference type="InterPro" id="IPR001387">
    <property type="entry name" value="Cro/C1-type_HTH"/>
</dbReference>
<dbReference type="Gene3D" id="1.10.260.40">
    <property type="entry name" value="lambda repressor-like DNA-binding domains"/>
    <property type="match status" value="1"/>
</dbReference>
<dbReference type="GO" id="GO:0003677">
    <property type="term" value="F:DNA binding"/>
    <property type="evidence" value="ECO:0007669"/>
    <property type="project" value="InterPro"/>
</dbReference>
<name>B8JD03_ANAD2</name>
<dbReference type="RefSeq" id="WP_012524743.1">
    <property type="nucleotide sequence ID" value="NC_011891.1"/>
</dbReference>
<dbReference type="Pfam" id="PF01381">
    <property type="entry name" value="HTH_3"/>
    <property type="match status" value="1"/>
</dbReference>
<dbReference type="Proteomes" id="UP000007089">
    <property type="component" value="Chromosome"/>
</dbReference>
<gene>
    <name evidence="3" type="ordered locus">A2cp1_0674</name>
</gene>
<organism evidence="3 4">
    <name type="scientific">Anaeromyxobacter dehalogenans (strain ATCC BAA-258 / DSM 21875 / 2CP-1)</name>
    <dbReference type="NCBI Taxonomy" id="455488"/>
    <lineage>
        <taxon>Bacteria</taxon>
        <taxon>Pseudomonadati</taxon>
        <taxon>Myxococcota</taxon>
        <taxon>Myxococcia</taxon>
        <taxon>Myxococcales</taxon>
        <taxon>Cystobacterineae</taxon>
        <taxon>Anaeromyxobacteraceae</taxon>
        <taxon>Anaeromyxobacter</taxon>
    </lineage>
</organism>
<evidence type="ECO:0000256" key="1">
    <source>
        <dbReference type="SAM" id="MobiDB-lite"/>
    </source>
</evidence>
<dbReference type="InterPro" id="IPR010982">
    <property type="entry name" value="Lambda_DNA-bd_dom_sf"/>
</dbReference>
<dbReference type="SUPFAM" id="SSF47413">
    <property type="entry name" value="lambda repressor-like DNA-binding domains"/>
    <property type="match status" value="1"/>
</dbReference>